<dbReference type="SUPFAM" id="SSF51445">
    <property type="entry name" value="(Trans)glycosidases"/>
    <property type="match status" value="1"/>
</dbReference>
<proteinExistence type="inferred from homology"/>
<organism evidence="9 10">
    <name type="scientific">Klebsormidium nitens</name>
    <name type="common">Green alga</name>
    <name type="synonym">Ulothrix nitens</name>
    <dbReference type="NCBI Taxonomy" id="105231"/>
    <lineage>
        <taxon>Eukaryota</taxon>
        <taxon>Viridiplantae</taxon>
        <taxon>Streptophyta</taxon>
        <taxon>Klebsormidiophyceae</taxon>
        <taxon>Klebsormidiales</taxon>
        <taxon>Klebsormidiaceae</taxon>
        <taxon>Klebsormidium</taxon>
    </lineage>
</organism>
<dbReference type="EMBL" id="DF237329">
    <property type="protein sequence ID" value="GAQ87827.1"/>
    <property type="molecule type" value="Genomic_DNA"/>
</dbReference>
<keyword evidence="6" id="KW-0325">Glycoprotein</keyword>
<dbReference type="Gene3D" id="2.60.120.260">
    <property type="entry name" value="Galactose-binding domain-like"/>
    <property type="match status" value="1"/>
</dbReference>
<dbReference type="Pfam" id="PF22848">
    <property type="entry name" value="ASD1_dom"/>
    <property type="match status" value="1"/>
</dbReference>
<dbReference type="Gene3D" id="2.60.40.1180">
    <property type="entry name" value="Golgi alpha-mannosidase II"/>
    <property type="match status" value="1"/>
</dbReference>
<feature type="chain" id="PRO_5012688604" description="non-reducing end alpha-L-arabinofuranosidase" evidence="7">
    <location>
        <begin position="24"/>
        <end position="702"/>
    </location>
</feature>
<evidence type="ECO:0000256" key="5">
    <source>
        <dbReference type="ARBA" id="ARBA00022801"/>
    </source>
</evidence>
<dbReference type="EC" id="3.2.1.55" evidence="3"/>
<dbReference type="Gene3D" id="3.20.20.80">
    <property type="entry name" value="Glycosidases"/>
    <property type="match status" value="1"/>
</dbReference>
<dbReference type="PANTHER" id="PTHR31776:SF0">
    <property type="entry name" value="ALPHA-L-ARABINOFURANOSIDASE 1"/>
    <property type="match status" value="1"/>
</dbReference>
<dbReference type="GO" id="GO:0046373">
    <property type="term" value="P:L-arabinose metabolic process"/>
    <property type="evidence" value="ECO:0007669"/>
    <property type="project" value="InterPro"/>
</dbReference>
<dbReference type="OrthoDB" id="406864at2759"/>
<feature type="signal peptide" evidence="7">
    <location>
        <begin position="1"/>
        <end position="23"/>
    </location>
</feature>
<evidence type="ECO:0000256" key="2">
    <source>
        <dbReference type="ARBA" id="ARBA00007186"/>
    </source>
</evidence>
<keyword evidence="5" id="KW-0378">Hydrolase</keyword>
<dbReference type="SUPFAM" id="SSF49785">
    <property type="entry name" value="Galactose-binding domain-like"/>
    <property type="match status" value="1"/>
</dbReference>
<dbReference type="InterPro" id="IPR051563">
    <property type="entry name" value="Glycosyl_Hydrolase_51"/>
</dbReference>
<keyword evidence="10" id="KW-1185">Reference proteome</keyword>
<dbReference type="SMART" id="SM00813">
    <property type="entry name" value="Alpha-L-AF_C"/>
    <property type="match status" value="1"/>
</dbReference>
<dbReference type="PROSITE" id="PS51257">
    <property type="entry name" value="PROKAR_LIPOPROTEIN"/>
    <property type="match status" value="1"/>
</dbReference>
<evidence type="ECO:0000256" key="3">
    <source>
        <dbReference type="ARBA" id="ARBA00012670"/>
    </source>
</evidence>
<feature type="domain" description="Alpha-L-arabinofuranosidase C-terminal" evidence="8">
    <location>
        <begin position="478"/>
        <end position="665"/>
    </location>
</feature>
<dbReference type="InterPro" id="IPR010720">
    <property type="entry name" value="Alpha-L-AF_C"/>
</dbReference>
<dbReference type="PANTHER" id="PTHR31776">
    <property type="entry name" value="ALPHA-L-ARABINOFURANOSIDASE 1"/>
    <property type="match status" value="1"/>
</dbReference>
<dbReference type="InterPro" id="IPR008979">
    <property type="entry name" value="Galactose-bd-like_sf"/>
</dbReference>
<evidence type="ECO:0000256" key="1">
    <source>
        <dbReference type="ARBA" id="ARBA00001462"/>
    </source>
</evidence>
<evidence type="ECO:0000256" key="6">
    <source>
        <dbReference type="ARBA" id="ARBA00023180"/>
    </source>
</evidence>
<dbReference type="InterPro" id="IPR013780">
    <property type="entry name" value="Glyco_hydro_b"/>
</dbReference>
<comment type="catalytic activity">
    <reaction evidence="1">
        <text>Hydrolysis of terminal non-reducing alpha-L-arabinofuranoside residues in alpha-L-arabinosides.</text>
        <dbReference type="EC" id="3.2.1.55"/>
    </reaction>
</comment>
<dbReference type="STRING" id="105231.A0A1Y1IGI8"/>
<dbReference type="Pfam" id="PF06964">
    <property type="entry name" value="Alpha-L-AF_C"/>
    <property type="match status" value="1"/>
</dbReference>
<dbReference type="AlphaFoldDB" id="A0A1Y1IGI8"/>
<dbReference type="GO" id="GO:0016787">
    <property type="term" value="F:hydrolase activity"/>
    <property type="evidence" value="ECO:0000318"/>
    <property type="project" value="GO_Central"/>
</dbReference>
<accession>A0A1Y1IGI8</accession>
<evidence type="ECO:0000256" key="7">
    <source>
        <dbReference type="SAM" id="SignalP"/>
    </source>
</evidence>
<protein>
    <recommendedName>
        <fullName evidence="3">non-reducing end alpha-L-arabinofuranosidase</fullName>
        <ecNumber evidence="3">3.2.1.55</ecNumber>
    </recommendedName>
</protein>
<dbReference type="FunFam" id="3.20.20.80:FF:000025">
    <property type="entry name" value="Alpha-L-arabinofuranosidase 1"/>
    <property type="match status" value="1"/>
</dbReference>
<reference evidence="9 10" key="1">
    <citation type="journal article" date="2014" name="Nat. Commun.">
        <title>Klebsormidium flaccidum genome reveals primary factors for plant terrestrial adaptation.</title>
        <authorList>
            <person name="Hori K."/>
            <person name="Maruyama F."/>
            <person name="Fujisawa T."/>
            <person name="Togashi T."/>
            <person name="Yamamoto N."/>
            <person name="Seo M."/>
            <person name="Sato S."/>
            <person name="Yamada T."/>
            <person name="Mori H."/>
            <person name="Tajima N."/>
            <person name="Moriyama T."/>
            <person name="Ikeuchi M."/>
            <person name="Watanabe M."/>
            <person name="Wada H."/>
            <person name="Kobayashi K."/>
            <person name="Saito M."/>
            <person name="Masuda T."/>
            <person name="Sasaki-Sekimoto Y."/>
            <person name="Mashiguchi K."/>
            <person name="Awai K."/>
            <person name="Shimojima M."/>
            <person name="Masuda S."/>
            <person name="Iwai M."/>
            <person name="Nobusawa T."/>
            <person name="Narise T."/>
            <person name="Kondo S."/>
            <person name="Saito H."/>
            <person name="Sato R."/>
            <person name="Murakawa M."/>
            <person name="Ihara Y."/>
            <person name="Oshima-Yamada Y."/>
            <person name="Ohtaka K."/>
            <person name="Satoh M."/>
            <person name="Sonobe K."/>
            <person name="Ishii M."/>
            <person name="Ohtani R."/>
            <person name="Kanamori-Sato M."/>
            <person name="Honoki R."/>
            <person name="Miyazaki D."/>
            <person name="Mochizuki H."/>
            <person name="Umetsu J."/>
            <person name="Higashi K."/>
            <person name="Shibata D."/>
            <person name="Kamiya Y."/>
            <person name="Sato N."/>
            <person name="Nakamura Y."/>
            <person name="Tabata S."/>
            <person name="Ida S."/>
            <person name="Kurokawa K."/>
            <person name="Ohta H."/>
        </authorList>
    </citation>
    <scope>NUCLEOTIDE SEQUENCE [LARGE SCALE GENOMIC DNA]</scope>
    <source>
        <strain evidence="9 10">NIES-2285</strain>
    </source>
</reference>
<dbReference type="GO" id="GO:0046556">
    <property type="term" value="F:alpha-L-arabinofuranosidase activity"/>
    <property type="evidence" value="ECO:0007669"/>
    <property type="project" value="UniProtKB-EC"/>
</dbReference>
<keyword evidence="4 7" id="KW-0732">Signal</keyword>
<dbReference type="Proteomes" id="UP000054558">
    <property type="component" value="Unassembled WGS sequence"/>
</dbReference>
<dbReference type="SUPFAM" id="SSF51011">
    <property type="entry name" value="Glycosyl hydrolase domain"/>
    <property type="match status" value="1"/>
</dbReference>
<evidence type="ECO:0000256" key="4">
    <source>
        <dbReference type="ARBA" id="ARBA00022729"/>
    </source>
</evidence>
<dbReference type="InterPro" id="IPR017853">
    <property type="entry name" value="GH"/>
</dbReference>
<dbReference type="InterPro" id="IPR055235">
    <property type="entry name" value="ASD1_cat"/>
</dbReference>
<dbReference type="OMA" id="NEGYWGM"/>
<gene>
    <name evidence="9" type="ORF">KFL_003800030</name>
</gene>
<sequence length="702" mass="77044">MHPSKPHLAVLSFLACGFLLTAAKPLSSDIPDRTDISDEVIRGNGLSRGNALDATVVVDTFQTGVNVPKTLFGVFFEEINHAGVGGLDPELVSNRGFEAGGQYTPSSIEPWRPIGSEPDLWLETQKASVFEGNPIALKFEARGAGDENGQLKQALGFSNPGYWGMNIEAGEEYNVTMWLKSEGSLNLTVAFLSQNGQWVLGEGHIVEFAENAATWQQRHVTIRASSTDHKGQLAITTRQPSTIWFDQISAKPVKTFKGHGMRVDLAEKLLSMKPGFIRFPGGCYVEGVRLLNAFRWRQSVGRWENRPGHLNDVWGYWSDDGLGLFEYLQLAEDIDAAPVWVFNNGLSHTSELDTKTIGPFIKDVLDGIEFARGPADSEWGSLRAEMGHPEPFDLEYMAIGNEDCGKRHYEGNYLRFYQAIKARYPFMKLISNCDATNMPLVNPADLFDYHIYTSAAALFALSNKFDGYDRSGPKVFASEYAVVGQDAGTGSLLAAVSEAGFMVGLERNSDVIEMASYAPLFVNTHDRTWNPDAIVFNSWQSYGTPSYWVQTMFNSSGGSLLIPALVQGVQGATANTLVASATKRVDVNQERYIVKAVNFGGPMNVQIQLSGLSEDALGPEVTVTTLTGGSIWDENSFSEPEKVVPVKSRVPLAGNDLLVWLPPMSVNLFEFPLAVAEARTEVHVEVQTEEHVEASFEKIAVV</sequence>
<evidence type="ECO:0000313" key="10">
    <source>
        <dbReference type="Proteomes" id="UP000054558"/>
    </source>
</evidence>
<name>A0A1Y1IGI8_KLENI</name>
<evidence type="ECO:0000259" key="8">
    <source>
        <dbReference type="SMART" id="SM00813"/>
    </source>
</evidence>
<evidence type="ECO:0000313" key="9">
    <source>
        <dbReference type="EMBL" id="GAQ87827.1"/>
    </source>
</evidence>
<comment type="similarity">
    <text evidence="2">Belongs to the glycosyl hydrolase 51 family.</text>
</comment>